<dbReference type="InterPro" id="IPR052940">
    <property type="entry name" value="Carb_Esterase_6"/>
</dbReference>
<dbReference type="PANTHER" id="PTHR31988:SF19">
    <property type="entry name" value="9-O-ACETYL-N-ACETYLNEURAMINIC ACID DEACETYLASE-RELATED"/>
    <property type="match status" value="1"/>
</dbReference>
<keyword evidence="1" id="KW-0378">Hydrolase</keyword>
<keyword evidence="4" id="KW-1185">Reference proteome</keyword>
<dbReference type="InterPro" id="IPR036514">
    <property type="entry name" value="SGNH_hydro_sf"/>
</dbReference>
<dbReference type="PANTHER" id="PTHR31988">
    <property type="entry name" value="ESTERASE, PUTATIVE (DUF303)-RELATED"/>
    <property type="match status" value="1"/>
</dbReference>
<dbReference type="Gene3D" id="3.40.50.1110">
    <property type="entry name" value="SGNH hydrolase"/>
    <property type="match status" value="1"/>
</dbReference>
<evidence type="ECO:0000259" key="2">
    <source>
        <dbReference type="Pfam" id="PF03629"/>
    </source>
</evidence>
<dbReference type="RefSeq" id="WP_226747845.1">
    <property type="nucleotide sequence ID" value="NZ_JAJATZ010000003.1"/>
</dbReference>
<proteinExistence type="predicted"/>
<sequence>MTTTKTPSEVLEILGLSQVDNTSDADKPISTAMAEALAGKANARISNLAISASDRPGDNPDAFSTALSGSGRDKAPLNVGVVASVASLGRVWSVTGAATFGQLEPFAIGSDVWEGTLRVLRLSDPADANNHAVKFGVVWLDAAKSEISRNADLFVISDLTQAAGLREVSVRVSQLPVAGVVTPAAGAVYGLFFVQTFGDDGVTGIDTLRTTNVTDVHGLEPGNISQVIADARAATDQANSAASLVRNGVRAVAGGPVVAATTADVATTGDINPVDGVTLVNGDRYLRRAQSNASENGVFIFNDAGPHARADDFDAPEDVTNSVVNVASGSTQVGFSYVTYSSITTMGTDPIDWIVLQTNAGVFELVGTFEARVAQLEAQMAGLQEALPLQDIRVTVPDWDITEGLVKSAPVAPSAPIIEGSIITGYPGFFTLDQTFYIADIDTMSAGFLTASGPALWSISGGLDAALFTVDDAQLLFNTPSTPGVYAVDVTGRNIDTQVTTPIEVLVREHRSLAYGVGHLVLYLIAGQSNALGVGSSKNDYVGADYPDGILMVKDNAGTIVPAQIGVFSNWVTYGLQFAKDFVRVHPGANLALAQVAYGGTGFEDNSWNPGDIHYEEAVQRVNSAMTALRAANPDRTVIFGGILWHQGEDDRLNPNFQSALDAMIQQIRIDIVDADETTPFIAGQLSQVSPNYGATNAIIADLPNRVPHTAFVSSVGAGVTSDNVHFNQQGRDLLGRRYVRALDDARNNIQG</sequence>
<name>A0ABS8BTE6_9RHOB</name>
<dbReference type="SUPFAM" id="SSF52266">
    <property type="entry name" value="SGNH hydrolase"/>
    <property type="match status" value="1"/>
</dbReference>
<reference evidence="3" key="1">
    <citation type="submission" date="2021-10" db="EMBL/GenBank/DDBJ databases">
        <title>Loktanella gaetbuli sp. nov., isolated from a tidal flat.</title>
        <authorList>
            <person name="Park S."/>
            <person name="Yoon J.-H."/>
        </authorList>
    </citation>
    <scope>NUCLEOTIDE SEQUENCE</scope>
    <source>
        <strain evidence="3">TSTF-M6</strain>
    </source>
</reference>
<dbReference type="Pfam" id="PF03629">
    <property type="entry name" value="SASA"/>
    <property type="match status" value="1"/>
</dbReference>
<protein>
    <submittedName>
        <fullName evidence="3">Sialate O-acetylesterase</fullName>
    </submittedName>
</protein>
<evidence type="ECO:0000313" key="4">
    <source>
        <dbReference type="Proteomes" id="UP001138961"/>
    </source>
</evidence>
<evidence type="ECO:0000313" key="3">
    <source>
        <dbReference type="EMBL" id="MCB5199015.1"/>
    </source>
</evidence>
<dbReference type="EMBL" id="JAJATZ010000003">
    <property type="protein sequence ID" value="MCB5199015.1"/>
    <property type="molecule type" value="Genomic_DNA"/>
</dbReference>
<organism evidence="3 4">
    <name type="scientific">Loktanella gaetbuli</name>
    <dbReference type="NCBI Taxonomy" id="2881335"/>
    <lineage>
        <taxon>Bacteria</taxon>
        <taxon>Pseudomonadati</taxon>
        <taxon>Pseudomonadota</taxon>
        <taxon>Alphaproteobacteria</taxon>
        <taxon>Rhodobacterales</taxon>
        <taxon>Roseobacteraceae</taxon>
        <taxon>Loktanella</taxon>
    </lineage>
</organism>
<dbReference type="Proteomes" id="UP001138961">
    <property type="component" value="Unassembled WGS sequence"/>
</dbReference>
<gene>
    <name evidence="3" type="ORF">LGQ03_07165</name>
</gene>
<feature type="domain" description="Sialate O-acetylesterase" evidence="2">
    <location>
        <begin position="522"/>
        <end position="743"/>
    </location>
</feature>
<evidence type="ECO:0000256" key="1">
    <source>
        <dbReference type="ARBA" id="ARBA00022801"/>
    </source>
</evidence>
<comment type="caution">
    <text evidence="3">The sequence shown here is derived from an EMBL/GenBank/DDBJ whole genome shotgun (WGS) entry which is preliminary data.</text>
</comment>
<dbReference type="InterPro" id="IPR005181">
    <property type="entry name" value="SASA"/>
</dbReference>
<accession>A0ABS8BTE6</accession>